<evidence type="ECO:0000256" key="2">
    <source>
        <dbReference type="ARBA" id="ARBA00022448"/>
    </source>
</evidence>
<keyword evidence="15" id="KW-0175">Coiled coil</keyword>
<comment type="subunit">
    <text evidence="13">F-type ATPases have 2 components, F(1) - the catalytic core - and F(0) - the membrane proton channel. F(1) has five subunits: alpha(3), beta(3), gamma(1), delta(1), epsilon(1). F(0) has three main subunits: a(1), b(2) and c(10-14). The alpha and beta chains form an alternating ring which encloses part of the gamma chain. F(1) is attached to F(0) by a central stalk formed by the gamma and epsilon chains, while a peripheral stalk is formed by the delta and b chains.</text>
</comment>
<dbReference type="Proteomes" id="UP001232973">
    <property type="component" value="Unassembled WGS sequence"/>
</dbReference>
<comment type="similarity">
    <text evidence="1 13 14">Belongs to the ATPase B chain family.</text>
</comment>
<evidence type="ECO:0000256" key="7">
    <source>
        <dbReference type="ARBA" id="ARBA00022989"/>
    </source>
</evidence>
<dbReference type="InterPro" id="IPR050059">
    <property type="entry name" value="ATP_synthase_B_chain"/>
</dbReference>
<evidence type="ECO:0000256" key="5">
    <source>
        <dbReference type="ARBA" id="ARBA00022692"/>
    </source>
</evidence>
<protein>
    <recommendedName>
        <fullName evidence="13">ATP synthase subunit b</fullName>
    </recommendedName>
    <alternativeName>
        <fullName evidence="13">ATP synthase F(0) sector subunit b</fullName>
    </alternativeName>
    <alternativeName>
        <fullName evidence="13">ATPase subunit I</fullName>
    </alternativeName>
    <alternativeName>
        <fullName evidence="13">F-type ATPase subunit b</fullName>
        <shortName evidence="13">F-ATPase subunit b</shortName>
    </alternativeName>
</protein>
<dbReference type="PANTHER" id="PTHR33445:SF1">
    <property type="entry name" value="ATP SYNTHASE SUBUNIT B"/>
    <property type="match status" value="1"/>
</dbReference>
<keyword evidence="2 13" id="KW-0813">Transport</keyword>
<evidence type="ECO:0000256" key="3">
    <source>
        <dbReference type="ARBA" id="ARBA00022475"/>
    </source>
</evidence>
<evidence type="ECO:0000256" key="9">
    <source>
        <dbReference type="ARBA" id="ARBA00023136"/>
    </source>
</evidence>
<evidence type="ECO:0000256" key="6">
    <source>
        <dbReference type="ARBA" id="ARBA00022781"/>
    </source>
</evidence>
<keyword evidence="4 13" id="KW-0138">CF(0)</keyword>
<keyword evidence="3 13" id="KW-1003">Cell membrane</keyword>
<keyword evidence="7 13" id="KW-1133">Transmembrane helix</keyword>
<reference evidence="16 17" key="1">
    <citation type="submission" date="2023-07" db="EMBL/GenBank/DDBJ databases">
        <title>Genomic Encyclopedia of Type Strains, Phase IV (KMG-IV): sequencing the most valuable type-strain genomes for metagenomic binning, comparative biology and taxonomic classification.</title>
        <authorList>
            <person name="Goeker M."/>
        </authorList>
    </citation>
    <scope>NUCLEOTIDE SEQUENCE [LARGE SCALE GENOMIC DNA]</scope>
    <source>
        <strain evidence="16 17">DSM 4006</strain>
    </source>
</reference>
<keyword evidence="9 13" id="KW-0472">Membrane</keyword>
<dbReference type="InterPro" id="IPR002146">
    <property type="entry name" value="ATP_synth_b/b'su_bac/chlpt"/>
</dbReference>
<evidence type="ECO:0000256" key="13">
    <source>
        <dbReference type="HAMAP-Rule" id="MF_01398"/>
    </source>
</evidence>
<comment type="function">
    <text evidence="13">Component of the F(0) channel, it forms part of the peripheral stalk, linking F(1) to F(0).</text>
</comment>
<dbReference type="NCBIfam" id="TIGR01144">
    <property type="entry name" value="ATP_synt_b"/>
    <property type="match status" value="1"/>
</dbReference>
<comment type="caution">
    <text evidence="16">The sequence shown here is derived from an EMBL/GenBank/DDBJ whole genome shotgun (WGS) entry which is preliminary data.</text>
</comment>
<evidence type="ECO:0000256" key="15">
    <source>
        <dbReference type="SAM" id="Coils"/>
    </source>
</evidence>
<feature type="coiled-coil region" evidence="15">
    <location>
        <begin position="30"/>
        <end position="122"/>
    </location>
</feature>
<accession>A0ABT9XI20</accession>
<keyword evidence="6 13" id="KW-0375">Hydrogen ion transport</keyword>
<dbReference type="InterPro" id="IPR005864">
    <property type="entry name" value="ATP_synth_F0_bsu_bac"/>
</dbReference>
<evidence type="ECO:0000256" key="12">
    <source>
        <dbReference type="ARBA" id="ARBA00037847"/>
    </source>
</evidence>
<evidence type="ECO:0000256" key="4">
    <source>
        <dbReference type="ARBA" id="ARBA00022547"/>
    </source>
</evidence>
<comment type="subcellular location">
    <subcellularLocation>
        <location evidence="13">Cell membrane</location>
        <topology evidence="13">Single-pass membrane protein</topology>
    </subcellularLocation>
    <subcellularLocation>
        <location evidence="12">Endomembrane system</location>
        <topology evidence="12">Single-pass membrane protein</topology>
    </subcellularLocation>
</comment>
<keyword evidence="5 13" id="KW-0812">Transmembrane</keyword>
<keyword evidence="17" id="KW-1185">Reference proteome</keyword>
<evidence type="ECO:0000256" key="1">
    <source>
        <dbReference type="ARBA" id="ARBA00005513"/>
    </source>
</evidence>
<dbReference type="CDD" id="cd06503">
    <property type="entry name" value="ATP-synt_Fo_b"/>
    <property type="match status" value="1"/>
</dbReference>
<keyword evidence="8 13" id="KW-0406">Ion transport</keyword>
<evidence type="ECO:0000256" key="14">
    <source>
        <dbReference type="RuleBase" id="RU003848"/>
    </source>
</evidence>
<dbReference type="HAMAP" id="MF_01398">
    <property type="entry name" value="ATP_synth_b_bprime"/>
    <property type="match status" value="1"/>
</dbReference>
<evidence type="ECO:0000313" key="17">
    <source>
        <dbReference type="Proteomes" id="UP001232973"/>
    </source>
</evidence>
<sequence length="161" mass="18492">MFETGTFVVSIVTFLILFWLIQRFGFKPLANIMEQRRLHVEKQISDAEQQRAEAEKLLAEQRALLEQARQDARNLLDAARARADEQARSIIAEAQAESQRLLDEARQLIERERTEALNAALQQVAEITVELTSKLLRNHVSETVHKEMLQEAEKQLGELVC</sequence>
<dbReference type="RefSeq" id="WP_274457084.1">
    <property type="nucleotide sequence ID" value="NZ_CP067097.1"/>
</dbReference>
<proteinExistence type="inferred from homology"/>
<keyword evidence="10 13" id="KW-0066">ATP synthesis</keyword>
<dbReference type="SUPFAM" id="SSF81573">
    <property type="entry name" value="F1F0 ATP synthase subunit B, membrane domain"/>
    <property type="match status" value="1"/>
</dbReference>
<dbReference type="PANTHER" id="PTHR33445">
    <property type="entry name" value="ATP SYNTHASE SUBUNIT B', CHLOROPLASTIC"/>
    <property type="match status" value="1"/>
</dbReference>
<name>A0ABT9XI20_9BACL</name>
<feature type="transmembrane region" description="Helical" evidence="13">
    <location>
        <begin position="6"/>
        <end position="26"/>
    </location>
</feature>
<evidence type="ECO:0000313" key="16">
    <source>
        <dbReference type="EMBL" id="MDQ0189423.1"/>
    </source>
</evidence>
<organism evidence="16 17">
    <name type="scientific">Alicyclobacillus cycloheptanicus</name>
    <dbReference type="NCBI Taxonomy" id="1457"/>
    <lineage>
        <taxon>Bacteria</taxon>
        <taxon>Bacillati</taxon>
        <taxon>Bacillota</taxon>
        <taxon>Bacilli</taxon>
        <taxon>Bacillales</taxon>
        <taxon>Alicyclobacillaceae</taxon>
        <taxon>Alicyclobacillus</taxon>
    </lineage>
</organism>
<dbReference type="EMBL" id="JAUSTP010000007">
    <property type="protein sequence ID" value="MDQ0189423.1"/>
    <property type="molecule type" value="Genomic_DNA"/>
</dbReference>
<evidence type="ECO:0000256" key="8">
    <source>
        <dbReference type="ARBA" id="ARBA00023065"/>
    </source>
</evidence>
<gene>
    <name evidence="13" type="primary">atpF</name>
    <name evidence="16" type="ORF">J2S03_001255</name>
</gene>
<evidence type="ECO:0000256" key="11">
    <source>
        <dbReference type="ARBA" id="ARBA00025198"/>
    </source>
</evidence>
<evidence type="ECO:0000256" key="10">
    <source>
        <dbReference type="ARBA" id="ARBA00023310"/>
    </source>
</evidence>
<comment type="function">
    <text evidence="11 13">F(1)F(0) ATP synthase produces ATP from ADP in the presence of a proton or sodium gradient. F-type ATPases consist of two structural domains, F(1) containing the extramembraneous catalytic core and F(0) containing the membrane proton channel, linked together by a central stalk and a peripheral stalk. During catalysis, ATP synthesis in the catalytic domain of F(1) is coupled via a rotary mechanism of the central stalk subunits to proton translocation.</text>
</comment>
<dbReference type="Pfam" id="PF00430">
    <property type="entry name" value="ATP-synt_B"/>
    <property type="match status" value="1"/>
</dbReference>
<dbReference type="InterPro" id="IPR028987">
    <property type="entry name" value="ATP_synth_B-like_membr_sf"/>
</dbReference>